<sequence length="507" mass="56492">MHRRGAGILLHVTSLPSPYGVGDMGPGTLDFLDFLVEAGQSVWQILPLTPTSSFIGDSPYSSDSAFAGNPLLLSPELLVRDGWLDRDDLGSMPRHDPARADFPQAAAFKERLLDLAFERAAASLERRPEFARFRAEQASWLDDYCLFKALKHALGGLSWTRWPAPLRDRDPEALAGRRQALDRRVLKEAFVQHLFHDQWSALKAEAARRDILVVGDAPIYVTQDSADVWANPELFKLGPDREPLFVAGVPPDYFSETGQRWGNPVYDWDAHLASGFAWWIKRLAHNFRLFDFVRLDHFRGFAGYWEIPAEEKTAVKGRWVDAPGQAFFKSLLAHFPVLPILAEDLGVITPDVRELRDAMGFPGMKVLQFAFGPDVGENRDAPHHHVENCVAYTGTHDNNTARGWFLHDAGEIGRQSLQEYVGRSLAPAEAPWELLRLASMSVARLSVAPLQDALGLDASARMNTPSVARGNWAWRVTTEQFSPALAQRLAGLAALHGRSRRAAPRQG</sequence>
<dbReference type="AlphaFoldDB" id="A0A6V8LST9"/>
<evidence type="ECO:0000256" key="2">
    <source>
        <dbReference type="ARBA" id="ARBA00005684"/>
    </source>
</evidence>
<comment type="caution">
    <text evidence="11">The sequence shown here is derived from an EMBL/GenBank/DDBJ whole genome shotgun (WGS) entry which is preliminary data.</text>
</comment>
<comment type="similarity">
    <text evidence="2 10">Belongs to the disproportionating enzyme family.</text>
</comment>
<dbReference type="GO" id="GO:0005975">
    <property type="term" value="P:carbohydrate metabolic process"/>
    <property type="evidence" value="ECO:0007669"/>
    <property type="project" value="InterPro"/>
</dbReference>
<dbReference type="EC" id="2.4.1.25" evidence="3 10"/>
<evidence type="ECO:0000313" key="11">
    <source>
        <dbReference type="EMBL" id="GFK93651.1"/>
    </source>
</evidence>
<dbReference type="InterPro" id="IPR017853">
    <property type="entry name" value="GH"/>
</dbReference>
<comment type="catalytic activity">
    <reaction evidence="1 10">
        <text>Transfers a segment of a (1-&gt;4)-alpha-D-glucan to a new position in an acceptor, which may be glucose or a (1-&gt;4)-alpha-D-glucan.</text>
        <dbReference type="EC" id="2.4.1.25"/>
    </reaction>
</comment>
<protein>
    <recommendedName>
        <fullName evidence="4 10">4-alpha-glucanotransferase</fullName>
        <ecNumber evidence="3 10">2.4.1.25</ecNumber>
    </recommendedName>
    <alternativeName>
        <fullName evidence="8 10">Amylomaltase</fullName>
    </alternativeName>
    <alternativeName>
        <fullName evidence="9 10">Disproportionating enzyme</fullName>
    </alternativeName>
</protein>
<evidence type="ECO:0000256" key="3">
    <source>
        <dbReference type="ARBA" id="ARBA00012560"/>
    </source>
</evidence>
<reference evidence="11 12" key="2">
    <citation type="submission" date="2020-05" db="EMBL/GenBank/DDBJ databases">
        <title>Draft genome sequence of Desulfovibrio sp. strainFSS-1.</title>
        <authorList>
            <person name="Shimoshige H."/>
            <person name="Kobayashi H."/>
            <person name="Maekawa T."/>
        </authorList>
    </citation>
    <scope>NUCLEOTIDE SEQUENCE [LARGE SCALE GENOMIC DNA]</scope>
    <source>
        <strain evidence="11 12">SIID29052-01</strain>
    </source>
</reference>
<evidence type="ECO:0000256" key="1">
    <source>
        <dbReference type="ARBA" id="ARBA00000439"/>
    </source>
</evidence>
<dbReference type="SUPFAM" id="SSF51445">
    <property type="entry name" value="(Trans)glycosidases"/>
    <property type="match status" value="1"/>
</dbReference>
<evidence type="ECO:0000256" key="8">
    <source>
        <dbReference type="ARBA" id="ARBA00031423"/>
    </source>
</evidence>
<evidence type="ECO:0000256" key="4">
    <source>
        <dbReference type="ARBA" id="ARBA00020295"/>
    </source>
</evidence>
<dbReference type="GO" id="GO:0004134">
    <property type="term" value="F:4-alpha-glucanotransferase activity"/>
    <property type="evidence" value="ECO:0007669"/>
    <property type="project" value="UniProtKB-EC"/>
</dbReference>
<evidence type="ECO:0000256" key="5">
    <source>
        <dbReference type="ARBA" id="ARBA00022676"/>
    </source>
</evidence>
<gene>
    <name evidence="11" type="primary">malQ</name>
    <name evidence="11" type="ORF">NNJEOMEG_01485</name>
</gene>
<name>A0A6V8LST9_9BACT</name>
<keyword evidence="12" id="KW-1185">Reference proteome</keyword>
<reference evidence="11 12" key="1">
    <citation type="submission" date="2020-04" db="EMBL/GenBank/DDBJ databases">
        <authorList>
            <consortium name="Desulfovibrio sp. FSS-1 genome sequencing consortium"/>
            <person name="Shimoshige H."/>
            <person name="Kobayashi H."/>
            <person name="Maekawa T."/>
        </authorList>
    </citation>
    <scope>NUCLEOTIDE SEQUENCE [LARGE SCALE GENOMIC DNA]</scope>
    <source>
        <strain evidence="11 12">SIID29052-01</strain>
    </source>
</reference>
<evidence type="ECO:0000256" key="10">
    <source>
        <dbReference type="RuleBase" id="RU361207"/>
    </source>
</evidence>
<keyword evidence="6 10" id="KW-0808">Transferase</keyword>
<proteinExistence type="inferred from homology"/>
<dbReference type="Proteomes" id="UP000494245">
    <property type="component" value="Unassembled WGS sequence"/>
</dbReference>
<dbReference type="Pfam" id="PF02446">
    <property type="entry name" value="Glyco_hydro_77"/>
    <property type="match status" value="1"/>
</dbReference>
<dbReference type="NCBIfam" id="NF011080">
    <property type="entry name" value="PRK14508.1-3"/>
    <property type="match status" value="1"/>
</dbReference>
<dbReference type="Gene3D" id="3.20.20.80">
    <property type="entry name" value="Glycosidases"/>
    <property type="match status" value="1"/>
</dbReference>
<evidence type="ECO:0000256" key="7">
    <source>
        <dbReference type="ARBA" id="ARBA00023277"/>
    </source>
</evidence>
<dbReference type="PANTHER" id="PTHR32438:SF5">
    <property type="entry name" value="4-ALPHA-GLUCANOTRANSFERASE DPE1, CHLOROPLASTIC_AMYLOPLASTIC"/>
    <property type="match status" value="1"/>
</dbReference>
<dbReference type="EMBL" id="BLTE01000005">
    <property type="protein sequence ID" value="GFK93651.1"/>
    <property type="molecule type" value="Genomic_DNA"/>
</dbReference>
<evidence type="ECO:0000313" key="12">
    <source>
        <dbReference type="Proteomes" id="UP000494245"/>
    </source>
</evidence>
<organism evidence="11 12">
    <name type="scientific">Fundidesulfovibrio magnetotacticus</name>
    <dbReference type="NCBI Taxonomy" id="2730080"/>
    <lineage>
        <taxon>Bacteria</taxon>
        <taxon>Pseudomonadati</taxon>
        <taxon>Thermodesulfobacteriota</taxon>
        <taxon>Desulfovibrionia</taxon>
        <taxon>Desulfovibrionales</taxon>
        <taxon>Desulfovibrionaceae</taxon>
        <taxon>Fundidesulfovibrio</taxon>
    </lineage>
</organism>
<dbReference type="RefSeq" id="WP_173082893.1">
    <property type="nucleotide sequence ID" value="NZ_BLTE01000005.1"/>
</dbReference>
<dbReference type="PANTHER" id="PTHR32438">
    <property type="entry name" value="4-ALPHA-GLUCANOTRANSFERASE DPE1, CHLOROPLASTIC/AMYLOPLASTIC"/>
    <property type="match status" value="1"/>
</dbReference>
<evidence type="ECO:0000256" key="9">
    <source>
        <dbReference type="ARBA" id="ARBA00031501"/>
    </source>
</evidence>
<dbReference type="NCBIfam" id="TIGR00217">
    <property type="entry name" value="malQ"/>
    <property type="match status" value="1"/>
</dbReference>
<accession>A0A6V8LST9</accession>
<dbReference type="InterPro" id="IPR003385">
    <property type="entry name" value="Glyco_hydro_77"/>
</dbReference>
<evidence type="ECO:0000256" key="6">
    <source>
        <dbReference type="ARBA" id="ARBA00022679"/>
    </source>
</evidence>
<keyword evidence="5 10" id="KW-0328">Glycosyltransferase</keyword>
<keyword evidence="7 10" id="KW-0119">Carbohydrate metabolism</keyword>